<feature type="compositionally biased region" description="Acidic residues" evidence="1">
    <location>
        <begin position="894"/>
        <end position="922"/>
    </location>
</feature>
<reference evidence="2" key="1">
    <citation type="journal article" date="2018" name="J. Virol.">
        <title>Crustacean Genome Exploration Reveals the Evolutionary Origin of White Spot Syndrome Virus.</title>
        <authorList>
            <person name="Kawato S."/>
            <person name="Shitara A."/>
            <person name="Wang Y."/>
            <person name="Nozaki R."/>
            <person name="Kondo H."/>
            <person name="Hirono I."/>
        </authorList>
    </citation>
    <scope>NUCLEOTIDE SEQUENCE</scope>
    <source>
        <strain evidence="2">TUMSAT-1</strain>
    </source>
</reference>
<feature type="region of interest" description="Disordered" evidence="1">
    <location>
        <begin position="3096"/>
        <end position="3133"/>
    </location>
</feature>
<evidence type="ECO:0000256" key="1">
    <source>
        <dbReference type="SAM" id="MobiDB-lite"/>
    </source>
</evidence>
<feature type="region of interest" description="Disordered" evidence="1">
    <location>
        <begin position="2083"/>
        <end position="2117"/>
    </location>
</feature>
<feature type="compositionally biased region" description="Basic and acidic residues" evidence="1">
    <location>
        <begin position="3119"/>
        <end position="3132"/>
    </location>
</feature>
<feature type="compositionally biased region" description="Basic and acidic residues" evidence="1">
    <location>
        <begin position="1763"/>
        <end position="1786"/>
    </location>
</feature>
<accession>A0A401IP30</accession>
<feature type="region of interest" description="Disordered" evidence="1">
    <location>
        <begin position="894"/>
        <end position="924"/>
    </location>
</feature>
<feature type="compositionally biased region" description="Gly residues" evidence="1">
    <location>
        <begin position="1724"/>
        <end position="1745"/>
    </location>
</feature>
<feature type="compositionally biased region" description="Basic and acidic residues" evidence="1">
    <location>
        <begin position="1985"/>
        <end position="1997"/>
    </location>
</feature>
<comment type="caution">
    <text evidence="2">The sequence shown here is derived from an EMBL/GenBank/DDBJ whole genome shotgun (WGS) entry which is preliminary data.</text>
</comment>
<evidence type="ECO:0000313" key="2">
    <source>
        <dbReference type="EMBL" id="GBG35367.1"/>
    </source>
</evidence>
<name>A0A401IP30_9VIRU</name>
<proteinExistence type="predicted"/>
<feature type="region of interest" description="Disordered" evidence="1">
    <location>
        <begin position="1721"/>
        <end position="1786"/>
    </location>
</feature>
<feature type="region of interest" description="Disordered" evidence="1">
    <location>
        <begin position="1973"/>
        <end position="1997"/>
    </location>
</feature>
<protein>
    <submittedName>
        <fullName evidence="2">Wsv343-like protein</fullName>
    </submittedName>
</protein>
<sequence length="3654" mass="409986">MDYQTFKQTVLTPSSIASSLFTGDVFDMKGGKYENQDLRLYLLPYLHDPDAELLLINKPKDDEFGGFQTMARVSRTKEEPVTLYDPTGLIEESHPLTRQQGHKTVSSLKDTNRLWNGKFVIEYDLVDCNKRGKKYLFMDGPSLSEATFVRKDNEDDSYLDDALDTDDEEFVRMVKRRIDPNILNADKGPIVSGSTLLTEIKILAELFKEETESEEKTGGLDPVMRKLLLPEGFPKDKPMFDVAFLTNVMTMGFKAVFYPTALNELSSSSEGVDAVKLNALLAAQTELLVRAMPRIVASVNRTLSEKKCVKYFKIDTGGTKNLSLPANVKADELAMPYHQFKIHENGVVEISNKELVTSLGVKKRHLVSEWLNELGVFERKCKYAAAIGRGGDKLDNNEWKRKLLFSWIADTLPFKYRTDFIDLDYYVSGLCFSFLSSEYGMSIDYDPDFVTSVINHTGGPMTTDGRSKVGGGNIVGYSSSEVVTEGGSSTAENSDDEHRTTAFLASNDIARSRAPPNPLPLPSDAPKRIYDSLLGSTMFYRVFPALREDNNELGMITEKSSEEYASVIINLLTAKTKTDRKHIADTVFKRKMLLIQTAIGQRILDTSGESEYYMAVAYAILQMVVRHIIRDRGVGFDSPEFNQVLSSMKWAKLDLDYLWKSLYMESINRPSPEMDEAIAVKYAEVNQKVDRSVKDSDRLMEIIDEINDVRETDEIVALRNKTVETIGDGHDCYPFASSAYGHDTMFLWTVVTLAERFCQLYNAVNNPEEYYKAMISEENKLSFEGGEENFKNLCSRLKSELQIFLCGSDGEHTFVCRPCVEKSEREFETNKNRVNKELFLIKKKELEMSTPSTISEPIARGSMTPEEVYRYKADTDKLCRDMFDVILEVEAEAAREEEGECSSDDENYESCGEDDAFSDEEPSLDKDAVMEVERKVVQERLKEDVINGFFNRYAEVRSFKSRSALCHRQKYISVNSLLVTDKLLSGYVVTPKIVKYQDDHACILEEVRSRSKRGKGWVVPYTFPVDKLTGSNCCCCEGGVKLLVVPDSYSVRQLTTALRFNTMACERRFFTDVSTSLGFVPQADAHPPSSPSSSFFFNTDNSKYCDFYENIIKVQEDLRSCLLPRFRARYAAERYDSSMKNLEGHTSFFAGLWAICAKANLENTVLSAVVSCPQEASYTLKGNSNAANNDSMAKHVARAVEAIGTRKQTSIVKTFLEFAGCVDLVSMDKKTTTPIEADQDFYLKLVKTYRRANDCNGTHLWSLFSVMKRCFDNSLPLDWRKLLGNNRHLNLVPNAPNTDESGALFETARFISRCSELTLGKARRRLKECITREEWRDLLTGNGWSSKIALVYEKVMNTNDSRTTENFINSSTFLSNNNVSKKISINETKNEKIRQACWSSGESSLSVDERINLLMAVERTNRDMTLSTVMMCCALYRLLVEGCRVEDITNKESENFGNFIPFLKSLSIVTATWNNSAGGGELNPTLEYNNDNLIEVCARNGRFVDIENDPVFFYRFAAYTLGMLANNDQFFEDLTGTITESLDFNGVDTRNWNDFIEKHFLSVLLGRRAFLVSRPSAFIKRMVGSSNDEKNNSESVRRLAKLMMVKAVDANDLTLSDLVLCCIEDDKEDFVVRSAEEYQNKFHRLGKKMVKETNATDSAMSSNACSNEQMSKKVKASRPQDVRVYFNKKSDIKAIERNEEEEADLSYGMYTDTVEKAVIKPERGGGAGAGGDGAGSGAGGCGGGDDSSLAGERKRKSRQRNNQCRENDTKNFNGRTEDIYDHSNREDTSGTMSGFIAASNSMDGSAFMREKDVKFRKDTDFTEDDLIIANDNIVKRARKLMRQDKIKESICQMIDSMSEGLRIVCPFNSHDDPSLLGLSRTAANRVIDTVRAWNAIVAREAVVFKEECKEIEKSCTYDMRLVLCGDYTSEGINSGFGDEVHVFKTPLFDIVSAEGKRKSDVIIEVDIKKTSKPQKKKYNNEDEGPPVKDRDCPEPPKDAVRTVNSDTLGDIAAFKKCEESNDAYCQRFIGFGDGPQGNGILFKQRLHGNKILDPSLVAHFFSSNLIDPYMRSVVPRLMQHNAEHEGKVSLKRPTNASEKNGDGSEGGGSGKKKGGDDRVNMFAFSSLNIIRTYSDLSRLKQCANENNSNLVSLYDNVSREQQVNGVSDIITKEDVRIPIRRGTVNGEEDYASVKALWLCNSGIHPRDQIEMFKKMVFRNYNKIWIKMYSEAMNVFRKWGVLTRSTIDRPFFSAKFTTMPVQVVDNNPPNAVLHSKFLSKDVLADRVSSTNSMVKLREYYLRSVGITSIERFRNISTPLENINTDILDRAILCREFMTSMYDNRGSFATSKFTNAATFVFTPGTSVEGRDYRGMGYAKDEDFVGKEEMLCTNSFNLCYGSIVSALRYGVFEDTTSKSLEGGRNRVLRLYDNDMVLSSKSGSVNVVRVSNEASKRKSESIMKRAAKDTIKDSNHTTRVRQSVYGHLTTHYSVINDNYNARNMLMSIRRVDRAAVENAATNNNNKNKSDEEKNRGADDLSLRYILGRYRGYVFYADDFPSEQKHSNYLTLLKKCFGAIRDRNVNKFAIFSKEWLALSIVPEITRSARMASKIKSCIRIDRRIDVGADITFDDLAPKNKNRDSNTNLRRSINRSDASVGFEKRGVSFLANPVVSMRWFLMRAHHLRLCCTNFGVASLSNFMGNRENKSTPMDVPPSAKSLATVFKMKAARNSCISVDNNRFFLIGGSYVLGGRLEGVNLITDMFVRCKLQTEKQIVHEALFDANVTTGFLAACMEGTAITRGISMIEHISRLTNVTAGDSKSKNFWSLPSPHNRKKEETQFEYCYAGDASPVVRPPSVCIDDDNYVFLRMLYSVVSEMEVKKRGATASKVDRHVAAAIKKSYVEVLNQKNGLPNMHSLFHLRSIMNFCGFVNGICTGDGEKAHHLMHTLSAVGINMTPKTVLAFIGVVGNNLKSSLVNIVKAGWWDMYTDLSADALVGKGDSSSTDAKFAYVAGKKNIFIMEEVGYQGSVKEKKSHQSGAGGGGGGGGCADAPEDKMSFLDSINTRNIEVASSLWNRVSKRLKDNNMRLCESQTARNGSLMALGKKRARDEEEDEEEEVLFSTEKRTNDKKEKDNKSPMINMFSNKVGWWSHIKGPVFSEIGREKAISCIISNSEVPFCTLSKNIIDNSPWVRETDSILVNHRDIESKLTLYTPILTPPAAVGKGAKEDVGGEENMGVLDLISASMSSSSASYQSTLNASEIKEECLNLIKKEPSNNSFRPFSKMKELLMSVGYNADNEWFIDEKRCVLTPRRTSASEAAANAANASTCPAIFAMHAFSPFNYSQSIFKGFRKYYLDEPGEDVIKRIGSRLSKPRKAAKAMYSDHQLKQTTEQTIAHIIKFPGKYSFPAMTVDGSDLFPIKPEASSRIVERFVRLNKTNLRGGKICKEIAAISELASSSFSNGQQQSSSSVFLSQDSFNVHKGTYETNGTDVNFLDLMKNTGSNNNKLNVRERIFAAALENCDNSKTGTNVTQESNLASSRMNRDSPFTEEMLPGQVSSNLVKQVASTDSIMSVRGLHGRPITCSVSGTPVMISNSFLLRYYVDTAMYKRMLIFPFDTNFAPRNIEPNVELGDKIVRTGLKVIHASLLCERSNLWSTQ</sequence>
<organism evidence="2">
    <name type="scientific">Hemigrapsus takanoi nimavirus</name>
    <dbReference type="NCBI Taxonomy" id="2133792"/>
    <lineage>
        <taxon>Viruses</taxon>
        <taxon>Viruses incertae sedis</taxon>
        <taxon>Naldaviricetes</taxon>
        <taxon>Nimaviridae</taxon>
    </lineage>
</organism>
<dbReference type="EMBL" id="BFCC01000002">
    <property type="protein sequence ID" value="GBG35367.1"/>
    <property type="molecule type" value="Genomic_DNA"/>
</dbReference>